<proteinExistence type="predicted"/>
<evidence type="ECO:0000313" key="9">
    <source>
        <dbReference type="Proteomes" id="UP000324758"/>
    </source>
</evidence>
<feature type="transmembrane region" description="Helical" evidence="6">
    <location>
        <begin position="152"/>
        <end position="174"/>
    </location>
</feature>
<dbReference type="PANTHER" id="PTHR43791">
    <property type="entry name" value="PERMEASE-RELATED"/>
    <property type="match status" value="1"/>
</dbReference>
<feature type="transmembrane region" description="Helical" evidence="6">
    <location>
        <begin position="287"/>
        <end position="304"/>
    </location>
</feature>
<feature type="transmembrane region" description="Helical" evidence="6">
    <location>
        <begin position="28"/>
        <end position="48"/>
    </location>
</feature>
<protein>
    <submittedName>
        <fullName evidence="8">MFS transporter</fullName>
    </submittedName>
</protein>
<feature type="domain" description="Major facilitator superfamily (MFS) profile" evidence="7">
    <location>
        <begin position="1"/>
        <end position="400"/>
    </location>
</feature>
<feature type="transmembrane region" description="Helical" evidence="6">
    <location>
        <begin position="60"/>
        <end position="79"/>
    </location>
</feature>
<dbReference type="SUPFAM" id="SSF103473">
    <property type="entry name" value="MFS general substrate transporter"/>
    <property type="match status" value="1"/>
</dbReference>
<feature type="transmembrane region" description="Helical" evidence="6">
    <location>
        <begin position="376"/>
        <end position="395"/>
    </location>
</feature>
<evidence type="ECO:0000256" key="4">
    <source>
        <dbReference type="ARBA" id="ARBA00022989"/>
    </source>
</evidence>
<dbReference type="PROSITE" id="PS50850">
    <property type="entry name" value="MFS"/>
    <property type="match status" value="1"/>
</dbReference>
<dbReference type="InterPro" id="IPR020846">
    <property type="entry name" value="MFS_dom"/>
</dbReference>
<dbReference type="EMBL" id="VSSS01000084">
    <property type="protein sequence ID" value="TYL85653.1"/>
    <property type="molecule type" value="Genomic_DNA"/>
</dbReference>
<comment type="subcellular location">
    <subcellularLocation>
        <location evidence="1">Membrane</location>
        <topology evidence="1">Multi-pass membrane protein</topology>
    </subcellularLocation>
</comment>
<comment type="caution">
    <text evidence="8">The sequence shown here is derived from an EMBL/GenBank/DDBJ whole genome shotgun (WGS) entry which is preliminary data.</text>
</comment>
<evidence type="ECO:0000256" key="6">
    <source>
        <dbReference type="SAM" id="Phobius"/>
    </source>
</evidence>
<feature type="transmembrane region" description="Helical" evidence="6">
    <location>
        <begin position="220"/>
        <end position="242"/>
    </location>
</feature>
<dbReference type="InterPro" id="IPR036259">
    <property type="entry name" value="MFS_trans_sf"/>
</dbReference>
<dbReference type="Gene3D" id="1.20.1250.20">
    <property type="entry name" value="MFS general substrate transporter like domains"/>
    <property type="match status" value="2"/>
</dbReference>
<feature type="transmembrane region" description="Helical" evidence="6">
    <location>
        <begin position="336"/>
        <end position="356"/>
    </location>
</feature>
<accession>A0A5D3JXP3</accession>
<dbReference type="GO" id="GO:0022857">
    <property type="term" value="F:transmembrane transporter activity"/>
    <property type="evidence" value="ECO:0007669"/>
    <property type="project" value="InterPro"/>
</dbReference>
<dbReference type="Proteomes" id="UP000324758">
    <property type="component" value="Unassembled WGS sequence"/>
</dbReference>
<feature type="transmembrane region" description="Helical" evidence="6">
    <location>
        <begin position="254"/>
        <end position="275"/>
    </location>
</feature>
<keyword evidence="9" id="KW-1185">Reference proteome</keyword>
<dbReference type="GO" id="GO:0005886">
    <property type="term" value="C:plasma membrane"/>
    <property type="evidence" value="ECO:0007669"/>
    <property type="project" value="TreeGrafter"/>
</dbReference>
<dbReference type="PANTHER" id="PTHR43791:SF30">
    <property type="entry name" value="INNER MEMBRANE TRANSPORT PROTEIN RHMT"/>
    <property type="match status" value="1"/>
</dbReference>
<dbReference type="InterPro" id="IPR011701">
    <property type="entry name" value="MFS"/>
</dbReference>
<keyword evidence="2" id="KW-0813">Transport</keyword>
<dbReference type="CDD" id="cd17319">
    <property type="entry name" value="MFS_ExuT_GudP_like"/>
    <property type="match status" value="1"/>
</dbReference>
<evidence type="ECO:0000256" key="2">
    <source>
        <dbReference type="ARBA" id="ARBA00022448"/>
    </source>
</evidence>
<evidence type="ECO:0000256" key="5">
    <source>
        <dbReference type="ARBA" id="ARBA00023136"/>
    </source>
</evidence>
<gene>
    <name evidence="8" type="ORF">FXB40_43115</name>
</gene>
<organism evidence="8 9">
    <name type="scientific">Bradyrhizobium rifense</name>
    <dbReference type="NCBI Taxonomy" id="515499"/>
    <lineage>
        <taxon>Bacteria</taxon>
        <taxon>Pseudomonadati</taxon>
        <taxon>Pseudomonadota</taxon>
        <taxon>Alphaproteobacteria</taxon>
        <taxon>Hyphomicrobiales</taxon>
        <taxon>Nitrobacteraceae</taxon>
        <taxon>Bradyrhizobium</taxon>
    </lineage>
</organism>
<dbReference type="Pfam" id="PF07690">
    <property type="entry name" value="MFS_1"/>
    <property type="match status" value="1"/>
</dbReference>
<evidence type="ECO:0000259" key="7">
    <source>
        <dbReference type="PROSITE" id="PS50850"/>
    </source>
</evidence>
<evidence type="ECO:0000256" key="1">
    <source>
        <dbReference type="ARBA" id="ARBA00004141"/>
    </source>
</evidence>
<sequence length="411" mass="43674">MYVAAFLDRVNVGFAKQHLQDATGMSDAAFAFGASLFFVTYLIFEIPSNFGLARFGAKIWMCRIMVLWGLVSAAMMFVQGNTMFYVIRLLLGAAEAGFFPGVILFLTYWFPARKRVSMLGLFYFGAPLSFVLGGPVSGLLLQMDGVAGLAGWQWMFLLEGLFASAIGVWAYFYLDNGPADAAWLTPEEKTELSAVLAAEDADKLVHGSGSFLASLKDSTVLRFIVIYALMQMSIAIVVFYLPSQLGRLIGQTSGLGFGLMVAIPWACALVAVATVPAWSSKLGGSRFWGAASFVVAAIGMAGSASANPIIAVASLCIAVAGLWAVQPIFWQTLTGYLGGVVAVAGIALVNSLGNIGGFISPNVRIWANDTFGSTSAGLYLLAGTTVLAAILMLTIRREEAPVADPLRRLAV</sequence>
<keyword evidence="5 6" id="KW-0472">Membrane</keyword>
<dbReference type="OrthoDB" id="9773957at2"/>
<feature type="transmembrane region" description="Helical" evidence="6">
    <location>
        <begin position="85"/>
        <end position="109"/>
    </location>
</feature>
<feature type="transmembrane region" description="Helical" evidence="6">
    <location>
        <begin position="121"/>
        <end position="140"/>
    </location>
</feature>
<dbReference type="AlphaFoldDB" id="A0A5D3JXP3"/>
<evidence type="ECO:0000313" key="8">
    <source>
        <dbReference type="EMBL" id="TYL85653.1"/>
    </source>
</evidence>
<evidence type="ECO:0000256" key="3">
    <source>
        <dbReference type="ARBA" id="ARBA00022692"/>
    </source>
</evidence>
<reference evidence="8 9" key="1">
    <citation type="submission" date="2019-08" db="EMBL/GenBank/DDBJ databases">
        <title>Bradyrhizobium hipponensis sp. nov., a rhizobium isolated from a Lupinus angustifolius root nodule in Tunisia.</title>
        <authorList>
            <person name="Off K."/>
            <person name="Rejili M."/>
            <person name="Mars M."/>
            <person name="Brachmann A."/>
            <person name="Marin M."/>
        </authorList>
    </citation>
    <scope>NUCLEOTIDE SEQUENCE [LARGE SCALE GENOMIC DNA]</scope>
    <source>
        <strain evidence="8 9">CTAW71</strain>
    </source>
</reference>
<dbReference type="FunFam" id="1.20.1250.20:FF:000018">
    <property type="entry name" value="MFS transporter permease"/>
    <property type="match status" value="1"/>
</dbReference>
<name>A0A5D3JXP3_9BRAD</name>
<feature type="transmembrane region" description="Helical" evidence="6">
    <location>
        <begin position="310"/>
        <end position="329"/>
    </location>
</feature>
<keyword evidence="4 6" id="KW-1133">Transmembrane helix</keyword>
<keyword evidence="3 6" id="KW-0812">Transmembrane</keyword>